<reference evidence="3 4" key="1">
    <citation type="submission" date="2025-04" db="UniProtKB">
        <authorList>
            <consortium name="RefSeq"/>
        </authorList>
    </citation>
    <scope>IDENTIFICATION</scope>
    <source>
        <tissue evidence="3 4">Tentacle</tissue>
    </source>
</reference>
<gene>
    <name evidence="3 4" type="primary">LOC116290517</name>
</gene>
<sequence>MDMDTITRPILERFNREEWPIIFWFYVKSLGLFHSGALVQPIRCCKCRNSRTHTNYHTFNDDNEVCKICDSFRWNYLGISTELRDRDIGSSCFNHCGSGVFSWLWLITITVATITNISIISHRYLNTEVDIVHTLSWIGSNLLLFIAPMTCLVSVLHRIWPNTLPGQWAGAVDVEFLIGRLRLINMRKKQYAGYVAFVIGVAFVIIECIRLSCPFFDKELVTNIAVNHTYVGVHSTFILDIFLTIQGYINFCGLCYVVYLLRCSYESEVRLVTKFLRDNIDDVDLCRARLAESFDAFHIFREFSSGWIAMNLIICTICILLDLHVWITTTVPLAPFQYEHTFVLVIFLLFPMMAIGNVDCDYIWNRLLRRVSRERTTKDEESWNRVMQFLQEQKAGQRPWQAVLAFILSTIAIFAAIQFRLWSNHQGIVNIVIQKNGTLFRLGHTLQNID</sequence>
<feature type="transmembrane region" description="Helical" evidence="1">
    <location>
        <begin position="342"/>
        <end position="364"/>
    </location>
</feature>
<dbReference type="AlphaFoldDB" id="A0A6P8HEI4"/>
<feature type="transmembrane region" description="Helical" evidence="1">
    <location>
        <begin position="237"/>
        <end position="261"/>
    </location>
</feature>
<keyword evidence="1" id="KW-0812">Transmembrane</keyword>
<name>A0A6P8HEI4_ACTTE</name>
<evidence type="ECO:0000313" key="2">
    <source>
        <dbReference type="Proteomes" id="UP000515163"/>
    </source>
</evidence>
<proteinExistence type="predicted"/>
<evidence type="ECO:0000313" key="4">
    <source>
        <dbReference type="RefSeq" id="XP_031553423.1"/>
    </source>
</evidence>
<accession>A0A6P8HEI4</accession>
<evidence type="ECO:0000313" key="3">
    <source>
        <dbReference type="RefSeq" id="XP_031553422.1"/>
    </source>
</evidence>
<dbReference type="RefSeq" id="XP_031553422.1">
    <property type="nucleotide sequence ID" value="XM_031697562.1"/>
</dbReference>
<keyword evidence="1" id="KW-1133">Transmembrane helix</keyword>
<feature type="transmembrane region" description="Helical" evidence="1">
    <location>
        <begin position="103"/>
        <end position="125"/>
    </location>
</feature>
<feature type="transmembrane region" description="Helical" evidence="1">
    <location>
        <begin position="21"/>
        <end position="39"/>
    </location>
</feature>
<feature type="transmembrane region" description="Helical" evidence="1">
    <location>
        <begin position="402"/>
        <end position="422"/>
    </location>
</feature>
<dbReference type="OrthoDB" id="10042460at2759"/>
<keyword evidence="1" id="KW-0472">Membrane</keyword>
<dbReference type="RefSeq" id="XP_031553423.1">
    <property type="nucleotide sequence ID" value="XM_031697563.1"/>
</dbReference>
<evidence type="ECO:0000256" key="1">
    <source>
        <dbReference type="SAM" id="Phobius"/>
    </source>
</evidence>
<feature type="transmembrane region" description="Helical" evidence="1">
    <location>
        <begin position="307"/>
        <end position="327"/>
    </location>
</feature>
<organism evidence="2 4">
    <name type="scientific">Actinia tenebrosa</name>
    <name type="common">Australian red waratah sea anemone</name>
    <dbReference type="NCBI Taxonomy" id="6105"/>
    <lineage>
        <taxon>Eukaryota</taxon>
        <taxon>Metazoa</taxon>
        <taxon>Cnidaria</taxon>
        <taxon>Anthozoa</taxon>
        <taxon>Hexacorallia</taxon>
        <taxon>Actiniaria</taxon>
        <taxon>Actiniidae</taxon>
        <taxon>Actinia</taxon>
    </lineage>
</organism>
<protein>
    <submittedName>
        <fullName evidence="3 4">Uncharacterized protein LOC116290517</fullName>
    </submittedName>
</protein>
<dbReference type="Proteomes" id="UP000515163">
    <property type="component" value="Unplaced"/>
</dbReference>
<dbReference type="KEGG" id="aten:116290517"/>
<dbReference type="GeneID" id="116290517"/>
<keyword evidence="2" id="KW-1185">Reference proteome</keyword>
<feature type="transmembrane region" description="Helical" evidence="1">
    <location>
        <begin position="137"/>
        <end position="156"/>
    </location>
</feature>
<feature type="transmembrane region" description="Helical" evidence="1">
    <location>
        <begin position="191"/>
        <end position="212"/>
    </location>
</feature>